<dbReference type="EMBL" id="FUKI01000110">
    <property type="protein sequence ID" value="SJM92939.1"/>
    <property type="molecule type" value="Genomic_DNA"/>
</dbReference>
<dbReference type="AlphaFoldDB" id="A0A1R4H9Q1"/>
<dbReference type="Pfam" id="PF00211">
    <property type="entry name" value="Guanylate_cyc"/>
    <property type="match status" value="1"/>
</dbReference>
<dbReference type="EC" id="4.6.1.1" evidence="3"/>
<sequence length="707" mass="79656">MQWLPWIAQKRLLPMVIVAFMAGNSVDYGLGNPIDYWIHDAAVVFQARTQWQHTAIVVLDSAIPIEVTRLQALPLFARASEKLIAAGAKGVFLDANLPKDIEGVMPYAQCIEQNGAIRWSEPNCLTVGKQCQLRNSLAGNAPLKMSAEVFPFFRVAPYLPGQEVFPDFLLYDVDAEAFIPKTGLVALDRLISNDSAVARWMDLSEQHAAITLAKFIAPDHVADSVSHDNLDVCEQNLPCRRIRFSRPVYSTQFSRKQPIVPVSKLASCDDKEALEVAAFLKNRVVILQLTVPHEATDVHITPFTSALLGPHLLTPGAQYLADAVETLLMNDHPREPSRWFKWAVLLIAACLGVYASVYLKHHYWLWVIGALLFLTMAALCFLSPVTQLWPVGATLLTFIVGGLEGIALHLLIGFKEGRLMTQYMPQQVHTLLLSLKENERFCNQRHQVIVLMSDLTGYTAVTGLLKEPTYLIELMNDYLNETSYILQNNYGGWLENYVADMVCYYWPFKNSNQTQAYQNALQGALALSALQKRFFTDLPVRYHTKFDAKVLHNISRVIDAGIGLSSGTVVMGDLGPKRGVRKFGILGDPVNLTSRVESLTRYFNTEIIITADFLATATFLGYPTRRLGCFRVKGREQAEMLYAIGFADDQRFQADMIKAWESWLFYAERGRLNQQDCPDIFKLDQDSLRKWQANNLLHKGVWVLDFK</sequence>
<dbReference type="Gene3D" id="3.30.70.1230">
    <property type="entry name" value="Nucleotide cyclase"/>
    <property type="match status" value="1"/>
</dbReference>
<organism evidence="3 4">
    <name type="scientific">Crenothrix polyspora</name>
    <dbReference type="NCBI Taxonomy" id="360316"/>
    <lineage>
        <taxon>Bacteria</taxon>
        <taxon>Pseudomonadati</taxon>
        <taxon>Pseudomonadota</taxon>
        <taxon>Gammaproteobacteria</taxon>
        <taxon>Methylococcales</taxon>
        <taxon>Crenotrichaceae</taxon>
        <taxon>Crenothrix</taxon>
    </lineage>
</organism>
<dbReference type="InterPro" id="IPR029787">
    <property type="entry name" value="Nucleotide_cyclase"/>
</dbReference>
<name>A0A1R4H9Q1_9GAMM</name>
<dbReference type="OrthoDB" id="9806704at2"/>
<feature type="transmembrane region" description="Helical" evidence="1">
    <location>
        <begin position="339"/>
        <end position="357"/>
    </location>
</feature>
<dbReference type="RefSeq" id="WP_087143620.1">
    <property type="nucleotide sequence ID" value="NZ_FUKI01000110.1"/>
</dbReference>
<accession>A0A1R4H9Q1</accession>
<dbReference type="Proteomes" id="UP000195667">
    <property type="component" value="Unassembled WGS sequence"/>
</dbReference>
<reference evidence="4" key="1">
    <citation type="submission" date="2017-02" db="EMBL/GenBank/DDBJ databases">
        <authorList>
            <person name="Daims H."/>
        </authorList>
    </citation>
    <scope>NUCLEOTIDE SEQUENCE [LARGE SCALE GENOMIC DNA]</scope>
</reference>
<keyword evidence="1" id="KW-1133">Transmembrane helix</keyword>
<dbReference type="GO" id="GO:0004016">
    <property type="term" value="F:adenylate cyclase activity"/>
    <property type="evidence" value="ECO:0007669"/>
    <property type="project" value="UniProtKB-EC"/>
</dbReference>
<feature type="transmembrane region" description="Helical" evidence="1">
    <location>
        <begin position="364"/>
        <end position="385"/>
    </location>
</feature>
<keyword evidence="3" id="KW-0456">Lyase</keyword>
<keyword evidence="1" id="KW-0812">Transmembrane</keyword>
<proteinExistence type="predicted"/>
<evidence type="ECO:0000256" key="1">
    <source>
        <dbReference type="SAM" id="Phobius"/>
    </source>
</evidence>
<gene>
    <name evidence="3" type="ORF">CRENPOLYSF1_350034</name>
</gene>
<protein>
    <submittedName>
        <fullName evidence="3">Putative adenylate cyclase</fullName>
        <ecNumber evidence="3">4.6.1.1</ecNumber>
    </submittedName>
</protein>
<dbReference type="PROSITE" id="PS50125">
    <property type="entry name" value="GUANYLATE_CYCLASE_2"/>
    <property type="match status" value="1"/>
</dbReference>
<feature type="domain" description="Guanylate cyclase" evidence="2">
    <location>
        <begin position="449"/>
        <end position="597"/>
    </location>
</feature>
<dbReference type="SUPFAM" id="SSF55073">
    <property type="entry name" value="Nucleotide cyclase"/>
    <property type="match status" value="1"/>
</dbReference>
<dbReference type="GO" id="GO:0035556">
    <property type="term" value="P:intracellular signal transduction"/>
    <property type="evidence" value="ECO:0007669"/>
    <property type="project" value="InterPro"/>
</dbReference>
<keyword evidence="4" id="KW-1185">Reference proteome</keyword>
<keyword evidence="1" id="KW-0472">Membrane</keyword>
<evidence type="ECO:0000313" key="3">
    <source>
        <dbReference type="EMBL" id="SJM92939.1"/>
    </source>
</evidence>
<evidence type="ECO:0000259" key="2">
    <source>
        <dbReference type="PROSITE" id="PS50125"/>
    </source>
</evidence>
<dbReference type="InterPro" id="IPR001054">
    <property type="entry name" value="A/G_cyclase"/>
</dbReference>
<evidence type="ECO:0000313" key="4">
    <source>
        <dbReference type="Proteomes" id="UP000195667"/>
    </source>
</evidence>
<dbReference type="GO" id="GO:0009190">
    <property type="term" value="P:cyclic nucleotide biosynthetic process"/>
    <property type="evidence" value="ECO:0007669"/>
    <property type="project" value="InterPro"/>
</dbReference>
<dbReference type="CDD" id="cd07302">
    <property type="entry name" value="CHD"/>
    <property type="match status" value="1"/>
</dbReference>
<feature type="transmembrane region" description="Helical" evidence="1">
    <location>
        <begin position="391"/>
        <end position="414"/>
    </location>
</feature>